<keyword evidence="2" id="KW-1185">Reference proteome</keyword>
<dbReference type="Proteomes" id="UP000789570">
    <property type="component" value="Unassembled WGS sequence"/>
</dbReference>
<name>A0A9N9A392_9GLOM</name>
<protein>
    <submittedName>
        <fullName evidence="1">16052_t:CDS:1</fullName>
    </submittedName>
</protein>
<dbReference type="EMBL" id="CAJVPQ010000892">
    <property type="protein sequence ID" value="CAG8517571.1"/>
    <property type="molecule type" value="Genomic_DNA"/>
</dbReference>
<evidence type="ECO:0000313" key="1">
    <source>
        <dbReference type="EMBL" id="CAG8517571.1"/>
    </source>
</evidence>
<proteinExistence type="predicted"/>
<dbReference type="AlphaFoldDB" id="A0A9N9A392"/>
<gene>
    <name evidence="1" type="ORF">FCALED_LOCUS4526</name>
</gene>
<dbReference type="OrthoDB" id="5573160at2759"/>
<evidence type="ECO:0000313" key="2">
    <source>
        <dbReference type="Proteomes" id="UP000789570"/>
    </source>
</evidence>
<reference evidence="1" key="1">
    <citation type="submission" date="2021-06" db="EMBL/GenBank/DDBJ databases">
        <authorList>
            <person name="Kallberg Y."/>
            <person name="Tangrot J."/>
            <person name="Rosling A."/>
        </authorList>
    </citation>
    <scope>NUCLEOTIDE SEQUENCE</scope>
    <source>
        <strain evidence="1">UK204</strain>
    </source>
</reference>
<comment type="caution">
    <text evidence="1">The sequence shown here is derived from an EMBL/GenBank/DDBJ whole genome shotgun (WGS) entry which is preliminary data.</text>
</comment>
<sequence>MSYVPSESDAISSLYTLRFCGVNPQTSPLTATNIFYARITPLKFQNSKEATLYCRQLAREYGFMIKQETSSSKVGITDSMKQGKQTKRKRFSNRCGCKWRIVLFNSIHEGKSQWKFKKSNNPQHAEHNHDLIPENLPVPWPPSALQRIIEYASSGLPTGDIRQLMQQEFPHLPWDERRFYNRLAEERKKIKIRETERRVAETIVLAARVASLACSNQEYTDKFQTILQKALEDICESTNIDPNTVINISSQEDMTTISIPSSSTSDIVCNYPAGSLTVKNIPAHKGRPPKKNLLPPQLQNMFPSQSSIQKGLTGTKLPKLNLASTLSNHPEFEPIHQQHTKLQEQQFHPTQSNVQIPLVSQLNTDELNSFSSSQPILQGNLVPHFQKQEQFYDFQPPQTNSHSQDSNQLFMSQEYPGMKLDSHLNPPREQINRHEQQILAPQNSSQIYSQPQTWEQPSFINYALTPDMLLRSCPQVFTSPQEEIIKQKLLRHGPTSDFQTDQVLNLPHSIQHMNSNIQSQNQQMLTPQSVEHMNYEKASQQATFKQQATPNTGDQIFYF</sequence>
<accession>A0A9N9A392</accession>
<organism evidence="1 2">
    <name type="scientific">Funneliformis caledonium</name>
    <dbReference type="NCBI Taxonomy" id="1117310"/>
    <lineage>
        <taxon>Eukaryota</taxon>
        <taxon>Fungi</taxon>
        <taxon>Fungi incertae sedis</taxon>
        <taxon>Mucoromycota</taxon>
        <taxon>Glomeromycotina</taxon>
        <taxon>Glomeromycetes</taxon>
        <taxon>Glomerales</taxon>
        <taxon>Glomeraceae</taxon>
        <taxon>Funneliformis</taxon>
    </lineage>
</organism>